<gene>
    <name evidence="1" type="ORF">KG104_08410</name>
</gene>
<sequence length="382" mass="40539">MTEKLHQFADLYRKTGPWCVAYVDAGAGTVEGLEAAEVRPGNVRNAAAAQGAPPADLEALETAVDPARGVPGPVSRFVLVRDGNVELNELLPGPLVTPKQIHVGPVPDLLPLFKHRPEEFPYIVADVSREGGEIRLEYVGRPGASVEDVEGSTEDIHKLSAGTWGQDKMQRRTEQVWRRNADEVAAQIDRIVDASGVRLIVLAGDVRARGLVQDQLAEAHKPLVSMLDSHARTAGPHQDSFEDRVRELIALRWAAEQEQIIDRLALQQGQANPESAAGIGAVVHALQQAQVDVLILNDNALADRTLLALGAEPWVATAEEQALGAEVLGKVPASAALLRAASLTDASLLLVPNGVLPGGGDVAALLRWQTGPNAPGGNASLP</sequence>
<name>A0A975S8E8_9MICC</name>
<organism evidence="1 2">
    <name type="scientific">Arthrobacter sunyaminii</name>
    <dbReference type="NCBI Taxonomy" id="2816859"/>
    <lineage>
        <taxon>Bacteria</taxon>
        <taxon>Bacillati</taxon>
        <taxon>Actinomycetota</taxon>
        <taxon>Actinomycetes</taxon>
        <taxon>Micrococcales</taxon>
        <taxon>Micrococcaceae</taxon>
        <taxon>Arthrobacter</taxon>
    </lineage>
</organism>
<reference evidence="1" key="1">
    <citation type="submission" date="2021-06" db="EMBL/GenBank/DDBJ databases">
        <title>Novel species in genus Arthrobacter.</title>
        <authorList>
            <person name="Zhang G."/>
        </authorList>
    </citation>
    <scope>NUCLEOTIDE SEQUENCE</scope>
    <source>
        <strain evidence="1">Zg-ZUI122</strain>
    </source>
</reference>
<accession>A0A975S8E8</accession>
<dbReference type="InterPro" id="IPR042226">
    <property type="entry name" value="eFR1_2_sf"/>
</dbReference>
<dbReference type="InterPro" id="IPR040701">
    <property type="entry name" value="Bact_RF_family2"/>
</dbReference>
<dbReference type="Pfam" id="PF18844">
    <property type="entry name" value="baeRF_family2"/>
    <property type="match status" value="1"/>
</dbReference>
<evidence type="ECO:0008006" key="3">
    <source>
        <dbReference type="Google" id="ProtNLM"/>
    </source>
</evidence>
<evidence type="ECO:0000313" key="1">
    <source>
        <dbReference type="EMBL" id="QWQ37711.1"/>
    </source>
</evidence>
<dbReference type="RefSeq" id="WP_207346711.1">
    <property type="nucleotide sequence ID" value="NZ_CP076456.1"/>
</dbReference>
<dbReference type="Proteomes" id="UP000680588">
    <property type="component" value="Chromosome"/>
</dbReference>
<keyword evidence="2" id="KW-1185">Reference proteome</keyword>
<protein>
    <recommendedName>
        <fullName evidence="3">Peptide chain release factor 1</fullName>
    </recommendedName>
</protein>
<proteinExistence type="predicted"/>
<dbReference type="AlphaFoldDB" id="A0A975S8E8"/>
<dbReference type="Gene3D" id="3.30.420.60">
    <property type="entry name" value="eRF1 domain 2"/>
    <property type="match status" value="1"/>
</dbReference>
<dbReference type="EMBL" id="CP076456">
    <property type="protein sequence ID" value="QWQ37711.1"/>
    <property type="molecule type" value="Genomic_DNA"/>
</dbReference>
<dbReference type="KEGG" id="asun:KG104_08410"/>
<evidence type="ECO:0000313" key="2">
    <source>
        <dbReference type="Proteomes" id="UP000680588"/>
    </source>
</evidence>